<dbReference type="EMBL" id="CAFBRU010000005">
    <property type="protein sequence ID" value="CAB5103774.1"/>
    <property type="molecule type" value="Genomic_DNA"/>
</dbReference>
<dbReference type="InterPro" id="IPR023393">
    <property type="entry name" value="START-like_dom_sf"/>
</dbReference>
<gene>
    <name evidence="1" type="ORF">UFOPK1508_00104</name>
    <name evidence="2" type="ORF">UFOPK1599_00213</name>
    <name evidence="3" type="ORF">UFOPK1894_00485</name>
    <name evidence="4" type="ORF">UFOPK2139_00267</name>
    <name evidence="5" type="ORF">UFOPK2179_00503</name>
    <name evidence="6" type="ORF">UFOPK4420_00093</name>
</gene>
<evidence type="ECO:0000313" key="6">
    <source>
        <dbReference type="EMBL" id="CAB5103774.1"/>
    </source>
</evidence>
<protein>
    <submittedName>
        <fullName evidence="1">Unannotated protein</fullName>
    </submittedName>
</protein>
<evidence type="ECO:0000313" key="5">
    <source>
        <dbReference type="EMBL" id="CAB4646693.1"/>
    </source>
</evidence>
<accession>A0A6J6C5M7</accession>
<dbReference type="AlphaFoldDB" id="A0A6J6C5M7"/>
<dbReference type="SUPFAM" id="SSF55961">
    <property type="entry name" value="Bet v1-like"/>
    <property type="match status" value="1"/>
</dbReference>
<organism evidence="1">
    <name type="scientific">freshwater metagenome</name>
    <dbReference type="NCBI Taxonomy" id="449393"/>
    <lineage>
        <taxon>unclassified sequences</taxon>
        <taxon>metagenomes</taxon>
        <taxon>ecological metagenomes</taxon>
    </lineage>
</organism>
<sequence length="155" mass="17978">MRKKAEIIDTQVPYFYKAQLIIDQPAKKIFEFIANPANHSLMDGSGMVKGRISGPKKLYLGAKFGMRMRYGIAYVIRNQVIEFQDQRVIAWRHVLRNIWRYELTPLSADSTLVVESWDGRKVLLKNWPTVKSSARWVPKVMAKTLVRLDEVLAKK</sequence>
<dbReference type="EMBL" id="CAEZTE010000006">
    <property type="protein sequence ID" value="CAB4556087.1"/>
    <property type="molecule type" value="Genomic_DNA"/>
</dbReference>
<reference evidence="1" key="1">
    <citation type="submission" date="2020-05" db="EMBL/GenBank/DDBJ databases">
        <authorList>
            <person name="Chiriac C."/>
            <person name="Salcher M."/>
            <person name="Ghai R."/>
            <person name="Kavagutti S V."/>
        </authorList>
    </citation>
    <scope>NUCLEOTIDE SEQUENCE</scope>
</reference>
<dbReference type="EMBL" id="CAEZWC010000041">
    <property type="protein sequence ID" value="CAB4646693.1"/>
    <property type="molecule type" value="Genomic_DNA"/>
</dbReference>
<evidence type="ECO:0000313" key="1">
    <source>
        <dbReference type="EMBL" id="CAB4546630.1"/>
    </source>
</evidence>
<name>A0A6J6C5M7_9ZZZZ</name>
<evidence type="ECO:0000313" key="3">
    <source>
        <dbReference type="EMBL" id="CAB4613815.1"/>
    </source>
</evidence>
<dbReference type="Gene3D" id="3.30.530.20">
    <property type="match status" value="1"/>
</dbReference>
<dbReference type="EMBL" id="CAEZVA010000025">
    <property type="protein sequence ID" value="CAB4613815.1"/>
    <property type="molecule type" value="Genomic_DNA"/>
</dbReference>
<dbReference type="EMBL" id="CAEZVR010000035">
    <property type="protein sequence ID" value="CAB4631684.1"/>
    <property type="molecule type" value="Genomic_DNA"/>
</dbReference>
<dbReference type="EMBL" id="CAEZSW010000005">
    <property type="protein sequence ID" value="CAB4546630.1"/>
    <property type="molecule type" value="Genomic_DNA"/>
</dbReference>
<evidence type="ECO:0000313" key="4">
    <source>
        <dbReference type="EMBL" id="CAB4631684.1"/>
    </source>
</evidence>
<evidence type="ECO:0000313" key="2">
    <source>
        <dbReference type="EMBL" id="CAB4556087.1"/>
    </source>
</evidence>
<proteinExistence type="predicted"/>